<feature type="chain" id="PRO_5008517409" evidence="2">
    <location>
        <begin position="23"/>
        <end position="219"/>
    </location>
</feature>
<reference evidence="4" key="1">
    <citation type="journal article" date="2016" name="PLoS Negl. Trop. Dis.">
        <title>Evolution of the Transmission-Blocking Vaccine Candidates Pvs28 and Pvs25 in Plasmodium vivax: Geographic Differentiation and Evidence of Positive Selection.</title>
        <authorList>
            <person name="Chaurio R.A."/>
            <person name="Pacheco M.A."/>
            <person name="Cornejo O.E."/>
            <person name="Durrego E."/>
            <person name="Stanley C.E.Jr."/>
            <person name="Castillo A.I."/>
            <person name="Herrera S."/>
            <person name="Escalante A.A."/>
        </authorList>
    </citation>
    <scope>NUCLEOTIDE SEQUENCE</scope>
    <source>
        <strain evidence="4">Cambodian-CDC</strain>
    </source>
</reference>
<dbReference type="VEuPathDB" id="PlasmoDB:PCYB_062520"/>
<keyword evidence="1" id="KW-0472">Membrane</keyword>
<feature type="signal peptide" evidence="2">
    <location>
        <begin position="1"/>
        <end position="22"/>
    </location>
</feature>
<evidence type="ECO:0000259" key="3">
    <source>
        <dbReference type="SMART" id="SM00181"/>
    </source>
</evidence>
<dbReference type="SMART" id="SM00181">
    <property type="entry name" value="EGF"/>
    <property type="match status" value="3"/>
</dbReference>
<feature type="domain" description="EGF-like" evidence="3">
    <location>
        <begin position="158"/>
        <end position="195"/>
    </location>
</feature>
<dbReference type="AlphaFoldDB" id="A0A1B0WVK6"/>
<accession>A0A1B0WVK6</accession>
<dbReference type="VEuPathDB" id="PlasmoDB:PcyM_0619900"/>
<proteinExistence type="predicted"/>
<dbReference type="EMBL" id="KU285234">
    <property type="protein sequence ID" value="AND94949.1"/>
    <property type="molecule type" value="Genomic_DNA"/>
</dbReference>
<sequence>MNTYYSLFIFFLVQIALKYSKAAVTVDTVCKNGHLAQMSNHFKCICNEGLVHLSENTCEEKNECKEENQNKTCGEFGKCIKSKEPERESTYKCECIEGYTLKEGACVLDVCQNKDCGESGECIAEYLTEVQSAGCSCAIGKVPNPEDEKKCTKTGETACQLKCNTDNEVCKNVEGIYKCQCMEGFKFDKEKNECLSYSVFNILNLSLFFIILVVLSYVI</sequence>
<dbReference type="InterPro" id="IPR000742">
    <property type="entry name" value="EGF"/>
</dbReference>
<feature type="domain" description="EGF-like" evidence="3">
    <location>
        <begin position="110"/>
        <end position="152"/>
    </location>
</feature>
<dbReference type="InterPro" id="IPR010423">
    <property type="entry name" value="Pvs25/Psv28_EGF"/>
</dbReference>
<keyword evidence="1" id="KW-0812">Transmembrane</keyword>
<dbReference type="GO" id="GO:0016020">
    <property type="term" value="C:membrane"/>
    <property type="evidence" value="ECO:0007669"/>
    <property type="project" value="InterPro"/>
</dbReference>
<protein>
    <submittedName>
        <fullName evidence="4">Ookinete surface proteins P25</fullName>
    </submittedName>
</protein>
<evidence type="ECO:0000313" key="4">
    <source>
        <dbReference type="EMBL" id="AND94949.1"/>
    </source>
</evidence>
<feature type="domain" description="EGF-like" evidence="3">
    <location>
        <begin position="63"/>
        <end position="107"/>
    </location>
</feature>
<dbReference type="Gene3D" id="2.90.20.10">
    <property type="entry name" value="Plasmodium vivax P25 domain"/>
    <property type="match status" value="1"/>
</dbReference>
<organism evidence="4">
    <name type="scientific">Plasmodium cynomolgi</name>
    <dbReference type="NCBI Taxonomy" id="5827"/>
    <lineage>
        <taxon>Eukaryota</taxon>
        <taxon>Sar</taxon>
        <taxon>Alveolata</taxon>
        <taxon>Apicomplexa</taxon>
        <taxon>Aconoidasida</taxon>
        <taxon>Haemosporida</taxon>
        <taxon>Plasmodiidae</taxon>
        <taxon>Plasmodium</taxon>
        <taxon>Plasmodium (Plasmodium)</taxon>
    </lineage>
</organism>
<evidence type="ECO:0000256" key="1">
    <source>
        <dbReference type="SAM" id="Phobius"/>
    </source>
</evidence>
<keyword evidence="2" id="KW-0732">Signal</keyword>
<feature type="transmembrane region" description="Helical" evidence="1">
    <location>
        <begin position="195"/>
        <end position="218"/>
    </location>
</feature>
<dbReference type="GO" id="GO:0009986">
    <property type="term" value="C:cell surface"/>
    <property type="evidence" value="ECO:0007669"/>
    <property type="project" value="InterPro"/>
</dbReference>
<keyword evidence="1" id="KW-1133">Transmembrane helix</keyword>
<dbReference type="Pfam" id="PF06247">
    <property type="entry name" value="Plasmod_Pvs28"/>
    <property type="match status" value="4"/>
</dbReference>
<evidence type="ECO:0000256" key="2">
    <source>
        <dbReference type="SAM" id="SignalP"/>
    </source>
</evidence>
<name>A0A1B0WVK6_9APIC</name>